<feature type="region of interest" description="Disordered" evidence="1">
    <location>
        <begin position="1"/>
        <end position="25"/>
    </location>
</feature>
<dbReference type="Proteomes" id="UP000501690">
    <property type="component" value="Linkage Group LG9"/>
</dbReference>
<proteinExistence type="predicted"/>
<accession>A0A4D6N6I9</accession>
<dbReference type="EMBL" id="CP039353">
    <property type="protein sequence ID" value="QCE08109.1"/>
    <property type="molecule type" value="Genomic_DNA"/>
</dbReference>
<organism evidence="2 3">
    <name type="scientific">Vigna unguiculata</name>
    <name type="common">Cowpea</name>
    <dbReference type="NCBI Taxonomy" id="3917"/>
    <lineage>
        <taxon>Eukaryota</taxon>
        <taxon>Viridiplantae</taxon>
        <taxon>Streptophyta</taxon>
        <taxon>Embryophyta</taxon>
        <taxon>Tracheophyta</taxon>
        <taxon>Spermatophyta</taxon>
        <taxon>Magnoliopsida</taxon>
        <taxon>eudicotyledons</taxon>
        <taxon>Gunneridae</taxon>
        <taxon>Pentapetalae</taxon>
        <taxon>rosids</taxon>
        <taxon>fabids</taxon>
        <taxon>Fabales</taxon>
        <taxon>Fabaceae</taxon>
        <taxon>Papilionoideae</taxon>
        <taxon>50 kb inversion clade</taxon>
        <taxon>NPAAA clade</taxon>
        <taxon>indigoferoid/millettioid clade</taxon>
        <taxon>Phaseoleae</taxon>
        <taxon>Vigna</taxon>
    </lineage>
</organism>
<evidence type="ECO:0000256" key="1">
    <source>
        <dbReference type="SAM" id="MobiDB-lite"/>
    </source>
</evidence>
<evidence type="ECO:0000313" key="3">
    <source>
        <dbReference type="Proteomes" id="UP000501690"/>
    </source>
</evidence>
<gene>
    <name evidence="2" type="ORF">DEO72_LG9g3134</name>
</gene>
<reference evidence="2 3" key="1">
    <citation type="submission" date="2019-04" db="EMBL/GenBank/DDBJ databases">
        <title>An improved genome assembly and genetic linkage map for asparagus bean, Vigna unguiculata ssp. sesquipedialis.</title>
        <authorList>
            <person name="Xia Q."/>
            <person name="Zhang R."/>
            <person name="Dong Y."/>
        </authorList>
    </citation>
    <scope>NUCLEOTIDE SEQUENCE [LARGE SCALE GENOMIC DNA]</scope>
    <source>
        <tissue evidence="2">Leaf</tissue>
    </source>
</reference>
<keyword evidence="3" id="KW-1185">Reference proteome</keyword>
<sequence length="117" mass="13387">MPTRVRPSNAPNGTHHFLPNPPPPTTQTTLENSAIRFHCDPQHQPLWKDSLLGKKKLLRYKCLCACVTYLKKILAGKEKNEVKRTNTLCFLKMFLQFTARAHDASITWDAASNYCFI</sequence>
<name>A0A4D6N6I9_VIGUN</name>
<evidence type="ECO:0000313" key="2">
    <source>
        <dbReference type="EMBL" id="QCE08109.1"/>
    </source>
</evidence>
<protein>
    <submittedName>
        <fullName evidence="2">Uncharacterized protein</fullName>
    </submittedName>
</protein>
<dbReference type="AlphaFoldDB" id="A0A4D6N6I9"/>